<comment type="caution">
    <text evidence="1">The sequence shown here is derived from an EMBL/GenBank/DDBJ whole genome shotgun (WGS) entry which is preliminary data.</text>
</comment>
<evidence type="ECO:0000313" key="2">
    <source>
        <dbReference type="Proteomes" id="UP001154282"/>
    </source>
</evidence>
<accession>A0AAV0Q7K2</accession>
<dbReference type="EMBL" id="CAMGYJ010000009">
    <property type="protein sequence ID" value="CAI0541525.1"/>
    <property type="molecule type" value="Genomic_DNA"/>
</dbReference>
<dbReference type="Proteomes" id="UP001154282">
    <property type="component" value="Unassembled WGS sequence"/>
</dbReference>
<keyword evidence="2" id="KW-1185">Reference proteome</keyword>
<organism evidence="1 2">
    <name type="scientific">Linum tenue</name>
    <dbReference type="NCBI Taxonomy" id="586396"/>
    <lineage>
        <taxon>Eukaryota</taxon>
        <taxon>Viridiplantae</taxon>
        <taxon>Streptophyta</taxon>
        <taxon>Embryophyta</taxon>
        <taxon>Tracheophyta</taxon>
        <taxon>Spermatophyta</taxon>
        <taxon>Magnoliopsida</taxon>
        <taxon>eudicotyledons</taxon>
        <taxon>Gunneridae</taxon>
        <taxon>Pentapetalae</taxon>
        <taxon>rosids</taxon>
        <taxon>fabids</taxon>
        <taxon>Malpighiales</taxon>
        <taxon>Linaceae</taxon>
        <taxon>Linum</taxon>
    </lineage>
</organism>
<proteinExistence type="predicted"/>
<name>A0AAV0Q7K2_9ROSI</name>
<evidence type="ECO:0000313" key="1">
    <source>
        <dbReference type="EMBL" id="CAI0541525.1"/>
    </source>
</evidence>
<reference evidence="1" key="1">
    <citation type="submission" date="2022-08" db="EMBL/GenBank/DDBJ databases">
        <authorList>
            <person name="Gutierrez-Valencia J."/>
        </authorList>
    </citation>
    <scope>NUCLEOTIDE SEQUENCE</scope>
</reference>
<dbReference type="AlphaFoldDB" id="A0AAV0Q7K2"/>
<sequence>MQSCTYSWKLKEMGIYNPFPHPRSCKEIYSTL</sequence>
<protein>
    <submittedName>
        <fullName evidence="1">Uncharacterized protein</fullName>
    </submittedName>
</protein>
<gene>
    <name evidence="1" type="ORF">LITE_LOCUS42139</name>
</gene>